<accession>A0A2W5DI59</accession>
<dbReference type="Pfam" id="PF25800">
    <property type="entry name" value="FimV_N"/>
    <property type="match status" value="1"/>
</dbReference>
<evidence type="ECO:0000259" key="4">
    <source>
        <dbReference type="Pfam" id="PF25800"/>
    </source>
</evidence>
<comment type="caution">
    <text evidence="5">The sequence shown here is derived from an EMBL/GenBank/DDBJ whole genome shotgun (WGS) entry which is preliminary data.</text>
</comment>
<feature type="region of interest" description="Disordered" evidence="2">
    <location>
        <begin position="363"/>
        <end position="383"/>
    </location>
</feature>
<dbReference type="EMBL" id="QFOD01000025">
    <property type="protein sequence ID" value="PZP28060.1"/>
    <property type="molecule type" value="Genomic_DNA"/>
</dbReference>
<evidence type="ECO:0000313" key="5">
    <source>
        <dbReference type="EMBL" id="PZP28060.1"/>
    </source>
</evidence>
<keyword evidence="3" id="KW-1133">Transmembrane helix</keyword>
<reference evidence="5 6" key="1">
    <citation type="submission" date="2017-08" db="EMBL/GenBank/DDBJ databases">
        <title>Infants hospitalized years apart are colonized by the same room-sourced microbial strains.</title>
        <authorList>
            <person name="Brooks B."/>
            <person name="Olm M.R."/>
            <person name="Firek B.A."/>
            <person name="Baker R."/>
            <person name="Thomas B.C."/>
            <person name="Morowitz M.J."/>
            <person name="Banfield J.F."/>
        </authorList>
    </citation>
    <scope>NUCLEOTIDE SEQUENCE [LARGE SCALE GENOMIC DNA]</scope>
    <source>
        <strain evidence="5">S2_012_000_R2_81</strain>
    </source>
</reference>
<feature type="transmembrane region" description="Helical" evidence="3">
    <location>
        <begin position="304"/>
        <end position="325"/>
    </location>
</feature>
<dbReference type="Proteomes" id="UP000249633">
    <property type="component" value="Unassembled WGS sequence"/>
</dbReference>
<feature type="domain" description="FimV N-terminal" evidence="4">
    <location>
        <begin position="29"/>
        <end position="127"/>
    </location>
</feature>
<dbReference type="AlphaFoldDB" id="A0A2W5DI59"/>
<feature type="compositionally biased region" description="Low complexity" evidence="2">
    <location>
        <begin position="177"/>
        <end position="212"/>
    </location>
</feature>
<keyword evidence="3" id="KW-0472">Membrane</keyword>
<evidence type="ECO:0000256" key="3">
    <source>
        <dbReference type="SAM" id="Phobius"/>
    </source>
</evidence>
<keyword evidence="1" id="KW-0175">Coiled coil</keyword>
<feature type="region of interest" description="Disordered" evidence="2">
    <location>
        <begin position="176"/>
        <end position="213"/>
    </location>
</feature>
<evidence type="ECO:0000313" key="6">
    <source>
        <dbReference type="Proteomes" id="UP000249633"/>
    </source>
</evidence>
<proteinExistence type="predicted"/>
<name>A0A2W5DI59_9BURK</name>
<evidence type="ECO:0000256" key="1">
    <source>
        <dbReference type="SAM" id="Coils"/>
    </source>
</evidence>
<evidence type="ECO:0000256" key="2">
    <source>
        <dbReference type="SAM" id="MobiDB-lite"/>
    </source>
</evidence>
<dbReference type="InterPro" id="IPR057840">
    <property type="entry name" value="FimV_N"/>
</dbReference>
<sequence>MALRPKLLGALFPLLPLVLGLSLDDAQALGLGRPQILSVLGQPLDASFPLMLADGEQLRESCLRAEVMAGDARMPAGLLQLRVEGEPGQMRVRLRSLVRVEEPALRVTLALGCPVQFTREFHALVDPAPAPAVAPAVPVVTAVVPPAAGDEARPLRNADASGSARVQAAPRAPLMDAASVPALPPSAATASAERTRARPATRPRPAASSGPRLQLEVPEVLVGAAPRPAASAAVELTPELEQTLSRLEQTVAELRAELEARRAAAAGGAASAPQAPPSAAPRVVPAVPTVAAASASGYRDPMTWLMTLALSLVAGAAAFYASRWVDARQRRQREMWRTLRAARTSQANGVGFAPPVLADAVPLPDEGQHTATSPQPRPMPWVSDPLAVPPDIAPMSPPAGAVDRGDLTQPASLLMAATPAAAATSLGRATTAPAPAVSADEWLDLLQQIDFLERLGQPESVDALLESRRQRAGMLPYLLQFELYQQRGDADGFARLAVAYEQAFDRTAPDWSQSLSQGRALDACPSVIAHLQVVWEDAAAALEMLGRLLTQGFGPGVPAFELPAYRDLLLLYAVARDRFETGQRGEDVDLMLPLDSRL</sequence>
<keyword evidence="3" id="KW-0812">Transmembrane</keyword>
<feature type="coiled-coil region" evidence="1">
    <location>
        <begin position="237"/>
        <end position="264"/>
    </location>
</feature>
<organism evidence="5 6">
    <name type="scientific">Roseateles depolymerans</name>
    <dbReference type="NCBI Taxonomy" id="76731"/>
    <lineage>
        <taxon>Bacteria</taxon>
        <taxon>Pseudomonadati</taxon>
        <taxon>Pseudomonadota</taxon>
        <taxon>Betaproteobacteria</taxon>
        <taxon>Burkholderiales</taxon>
        <taxon>Sphaerotilaceae</taxon>
        <taxon>Roseateles</taxon>
    </lineage>
</organism>
<gene>
    <name evidence="5" type="ORF">DI603_20430</name>
</gene>
<protein>
    <recommendedName>
        <fullName evidence="4">FimV N-terminal domain-containing protein</fullName>
    </recommendedName>
</protein>